<evidence type="ECO:0000256" key="4">
    <source>
        <dbReference type="ARBA" id="ARBA00022960"/>
    </source>
</evidence>
<dbReference type="GO" id="GO:0009252">
    <property type="term" value="P:peptidoglycan biosynthetic process"/>
    <property type="evidence" value="ECO:0007669"/>
    <property type="project" value="UniProtKB-KW"/>
</dbReference>
<dbReference type="GO" id="GO:0008360">
    <property type="term" value="P:regulation of cell shape"/>
    <property type="evidence" value="ECO:0007669"/>
    <property type="project" value="UniProtKB-KW"/>
</dbReference>
<sequence>MNVLKSSAIYSFFTFLSRIFGFLRDILIANFLGTGFLADIFFVAFRFPNTFRRIFSEGALNSAFVPIYSKLLLGTEKFESGKFAGNIISILALSTLLIVILVEIFMPYFLYLIAPGFIADEEKFSQL</sequence>
<feature type="non-terminal residue" evidence="9">
    <location>
        <position position="127"/>
    </location>
</feature>
<protein>
    <recommendedName>
        <fullName evidence="10">Polysaccharide biosynthesis protein C-terminal domain-containing protein</fullName>
    </recommendedName>
</protein>
<keyword evidence="6 8" id="KW-1133">Transmembrane helix</keyword>
<evidence type="ECO:0000313" key="9">
    <source>
        <dbReference type="EMBL" id="SVA46432.1"/>
    </source>
</evidence>
<organism evidence="9">
    <name type="scientific">marine metagenome</name>
    <dbReference type="NCBI Taxonomy" id="408172"/>
    <lineage>
        <taxon>unclassified sequences</taxon>
        <taxon>metagenomes</taxon>
        <taxon>ecological metagenomes</taxon>
    </lineage>
</organism>
<evidence type="ECO:0000256" key="8">
    <source>
        <dbReference type="SAM" id="Phobius"/>
    </source>
</evidence>
<evidence type="ECO:0000256" key="5">
    <source>
        <dbReference type="ARBA" id="ARBA00022984"/>
    </source>
</evidence>
<keyword evidence="5" id="KW-0573">Peptidoglycan synthesis</keyword>
<evidence type="ECO:0000256" key="1">
    <source>
        <dbReference type="ARBA" id="ARBA00004651"/>
    </source>
</evidence>
<dbReference type="InterPro" id="IPR004268">
    <property type="entry name" value="MurJ"/>
</dbReference>
<reference evidence="9" key="1">
    <citation type="submission" date="2018-05" db="EMBL/GenBank/DDBJ databases">
        <authorList>
            <person name="Lanie J.A."/>
            <person name="Ng W.-L."/>
            <person name="Kazmierczak K.M."/>
            <person name="Andrzejewski T.M."/>
            <person name="Davidsen T.M."/>
            <person name="Wayne K.J."/>
            <person name="Tettelin H."/>
            <person name="Glass J.I."/>
            <person name="Rusch D."/>
            <person name="Podicherti R."/>
            <person name="Tsui H.-C.T."/>
            <person name="Winkler M.E."/>
        </authorList>
    </citation>
    <scope>NUCLEOTIDE SEQUENCE</scope>
</reference>
<dbReference type="GO" id="GO:0005886">
    <property type="term" value="C:plasma membrane"/>
    <property type="evidence" value="ECO:0007669"/>
    <property type="project" value="UniProtKB-SubCell"/>
</dbReference>
<evidence type="ECO:0000256" key="6">
    <source>
        <dbReference type="ARBA" id="ARBA00022989"/>
    </source>
</evidence>
<gene>
    <name evidence="9" type="ORF">METZ01_LOCUS99286</name>
</gene>
<evidence type="ECO:0008006" key="10">
    <source>
        <dbReference type="Google" id="ProtNLM"/>
    </source>
</evidence>
<dbReference type="EMBL" id="UINC01010438">
    <property type="protein sequence ID" value="SVA46432.1"/>
    <property type="molecule type" value="Genomic_DNA"/>
</dbReference>
<proteinExistence type="predicted"/>
<keyword evidence="4" id="KW-0133">Cell shape</keyword>
<feature type="transmembrane region" description="Helical" evidence="8">
    <location>
        <begin position="26"/>
        <end position="45"/>
    </location>
</feature>
<comment type="subcellular location">
    <subcellularLocation>
        <location evidence="1">Cell membrane</location>
        <topology evidence="1">Multi-pass membrane protein</topology>
    </subcellularLocation>
</comment>
<dbReference type="PANTHER" id="PTHR47019:SF1">
    <property type="entry name" value="LIPID II FLIPPASE MURJ"/>
    <property type="match status" value="1"/>
</dbReference>
<evidence type="ECO:0000256" key="3">
    <source>
        <dbReference type="ARBA" id="ARBA00022692"/>
    </source>
</evidence>
<dbReference type="InterPro" id="IPR051050">
    <property type="entry name" value="Lipid_II_flippase_MurJ/MviN"/>
</dbReference>
<dbReference type="PANTHER" id="PTHR47019">
    <property type="entry name" value="LIPID II FLIPPASE MURJ"/>
    <property type="match status" value="1"/>
</dbReference>
<name>A0A381W1T7_9ZZZZ</name>
<accession>A0A381W1T7</accession>
<dbReference type="AlphaFoldDB" id="A0A381W1T7"/>
<dbReference type="GO" id="GO:0034204">
    <property type="term" value="P:lipid translocation"/>
    <property type="evidence" value="ECO:0007669"/>
    <property type="project" value="TreeGrafter"/>
</dbReference>
<evidence type="ECO:0000256" key="7">
    <source>
        <dbReference type="ARBA" id="ARBA00023136"/>
    </source>
</evidence>
<keyword evidence="7 8" id="KW-0472">Membrane</keyword>
<dbReference type="GO" id="GO:0015648">
    <property type="term" value="F:lipid-linked peptidoglycan transporter activity"/>
    <property type="evidence" value="ECO:0007669"/>
    <property type="project" value="TreeGrafter"/>
</dbReference>
<dbReference type="PRINTS" id="PR01806">
    <property type="entry name" value="VIRFACTRMVIN"/>
</dbReference>
<dbReference type="Pfam" id="PF03023">
    <property type="entry name" value="MurJ"/>
    <property type="match status" value="1"/>
</dbReference>
<keyword evidence="2" id="KW-1003">Cell membrane</keyword>
<feature type="transmembrane region" description="Helical" evidence="8">
    <location>
        <begin position="87"/>
        <end position="114"/>
    </location>
</feature>
<evidence type="ECO:0000256" key="2">
    <source>
        <dbReference type="ARBA" id="ARBA00022475"/>
    </source>
</evidence>
<keyword evidence="3 8" id="KW-0812">Transmembrane</keyword>